<sequence>MIFINLLLVDKKLRYLVAEIALDGFYDWNIKKLRESDLFMDVPLQIEICQNNAS</sequence>
<keyword evidence="2" id="KW-1185">Reference proteome</keyword>
<evidence type="ECO:0000313" key="1">
    <source>
        <dbReference type="EMBL" id="GKU25011.1"/>
    </source>
</evidence>
<dbReference type="RefSeq" id="WP_261851983.1">
    <property type="nucleotide sequence ID" value="NZ_BQXY01000002.1"/>
</dbReference>
<gene>
    <name evidence="1" type="ORF">CFOLD11_18370</name>
</gene>
<dbReference type="AlphaFoldDB" id="A0A9W5Y1K4"/>
<name>A0A9W5Y1K4_9CLOT</name>
<comment type="caution">
    <text evidence="1">The sequence shown here is derived from an EMBL/GenBank/DDBJ whole genome shotgun (WGS) entry which is preliminary data.</text>
</comment>
<evidence type="ECO:0000313" key="2">
    <source>
        <dbReference type="Proteomes" id="UP001057868"/>
    </source>
</evidence>
<reference evidence="1" key="1">
    <citation type="journal article" date="2023" name="Int. J. Syst. Evol. Microbiol.">
        <title>&lt;i&gt;Clostridium folliculivorans&lt;/i&gt; sp. nov., isolated from soil samples of an organic paddy in Japan.</title>
        <authorList>
            <person name="Tazawa J."/>
            <person name="Kobayashi H."/>
            <person name="Tanizawa Y."/>
            <person name="Uchino A."/>
            <person name="Tanaka F."/>
            <person name="Urashima Y."/>
            <person name="Miura S."/>
            <person name="Sakamoto M."/>
            <person name="Ohkuma M."/>
            <person name="Tohno M."/>
        </authorList>
    </citation>
    <scope>NUCLEOTIDE SEQUENCE</scope>
    <source>
        <strain evidence="1">D1-1</strain>
    </source>
</reference>
<dbReference type="Proteomes" id="UP001057868">
    <property type="component" value="Unassembled WGS sequence"/>
</dbReference>
<proteinExistence type="predicted"/>
<accession>A0A9W5Y1K4</accession>
<organism evidence="1 2">
    <name type="scientific">Clostridium folliculivorans</name>
    <dbReference type="NCBI Taxonomy" id="2886038"/>
    <lineage>
        <taxon>Bacteria</taxon>
        <taxon>Bacillati</taxon>
        <taxon>Bacillota</taxon>
        <taxon>Clostridia</taxon>
        <taxon>Eubacteriales</taxon>
        <taxon>Clostridiaceae</taxon>
        <taxon>Clostridium</taxon>
    </lineage>
</organism>
<protein>
    <submittedName>
        <fullName evidence="1">Uncharacterized protein</fullName>
    </submittedName>
</protein>
<dbReference type="EMBL" id="BQXY01000002">
    <property type="protein sequence ID" value="GKU25011.1"/>
    <property type="molecule type" value="Genomic_DNA"/>
</dbReference>